<dbReference type="InterPro" id="IPR052197">
    <property type="entry name" value="ComplexI_49kDa-like"/>
</dbReference>
<dbReference type="SUPFAM" id="SSF56762">
    <property type="entry name" value="HydB/Nqo4-like"/>
    <property type="match status" value="1"/>
</dbReference>
<name>A0A366FGQ9_9HYPH</name>
<dbReference type="RefSeq" id="WP_113889350.1">
    <property type="nucleotide sequence ID" value="NZ_QNRK01000011.1"/>
</dbReference>
<organism evidence="5 6">
    <name type="scientific">Roseiarcus fermentans</name>
    <dbReference type="NCBI Taxonomy" id="1473586"/>
    <lineage>
        <taxon>Bacteria</taxon>
        <taxon>Pseudomonadati</taxon>
        <taxon>Pseudomonadota</taxon>
        <taxon>Alphaproteobacteria</taxon>
        <taxon>Hyphomicrobiales</taxon>
        <taxon>Roseiarcaceae</taxon>
        <taxon>Roseiarcus</taxon>
    </lineage>
</organism>
<sequence length="485" mass="51641">MTSRLLSGEADWFDAGRRMAAGEASLVSLWGDEGRMRLCLREADGGLAVVDMAVDRGAFPSIAALHAPASRLERAACDLYGFLALGAPDGRRWLDHGRWPLRHPLGRRAPHDGAADPYAFLEARGPGVHQIPVGPVHAGIIEPGHFRFHAGGEAVVRLEERLGYTHKGIDALMRGANLARGAELAGRVSGDSTVAYAVAFARAAEAALGADAPPRAHWLRGIMAEMERLANHFGDIGAICNDAAFALMLAHCGILRERTLRAAKTAFGHRLMMDVVVPGGAAVDLAPDGIAAIRALVAEARSTFPKLVRLYDNTASLQERTVGTGVLAADLASRFGAGGVVGRASARDVDARRDHAYPPYDALTFAVPTRKAGDVDARIWVRILEVGESLDLIETMLARLPDGPVRRALAPGGGPGEGWALVEGFRGDVFAHLRLAADGTIARCHLRDPSWLQWPLLEAAIEGNIVADFPLCNKSFNGSYSGVDL</sequence>
<feature type="domain" description="NADH-quinone oxidoreductase subunit D" evidence="4">
    <location>
        <begin position="255"/>
        <end position="406"/>
    </location>
</feature>
<protein>
    <submittedName>
        <fullName evidence="5">Ni,Fe-hydrogenase III large subunit</fullName>
    </submittedName>
</protein>
<dbReference type="Pfam" id="PF00329">
    <property type="entry name" value="Complex1_30kDa"/>
    <property type="match status" value="1"/>
</dbReference>
<dbReference type="GO" id="GO:0008137">
    <property type="term" value="F:NADH dehydrogenase (ubiquinone) activity"/>
    <property type="evidence" value="ECO:0007669"/>
    <property type="project" value="InterPro"/>
</dbReference>
<dbReference type="InterPro" id="IPR001135">
    <property type="entry name" value="NADH_Q_OxRdtase_suD"/>
</dbReference>
<accession>A0A366FGQ9</accession>
<dbReference type="GO" id="GO:0051287">
    <property type="term" value="F:NAD binding"/>
    <property type="evidence" value="ECO:0007669"/>
    <property type="project" value="InterPro"/>
</dbReference>
<keyword evidence="1" id="KW-0560">Oxidoreductase</keyword>
<dbReference type="SUPFAM" id="SSF143243">
    <property type="entry name" value="Nqo5-like"/>
    <property type="match status" value="1"/>
</dbReference>
<evidence type="ECO:0000313" key="6">
    <source>
        <dbReference type="Proteomes" id="UP000253529"/>
    </source>
</evidence>
<dbReference type="InterPro" id="IPR029014">
    <property type="entry name" value="NiFe-Hase_large"/>
</dbReference>
<proteinExistence type="predicted"/>
<dbReference type="InterPro" id="IPR001268">
    <property type="entry name" value="NADH_UbQ_OxRdtase_30kDa_su"/>
</dbReference>
<dbReference type="GO" id="GO:0016651">
    <property type="term" value="F:oxidoreductase activity, acting on NAD(P)H"/>
    <property type="evidence" value="ECO:0007669"/>
    <property type="project" value="InterPro"/>
</dbReference>
<evidence type="ECO:0000256" key="2">
    <source>
        <dbReference type="ARBA" id="ARBA00023027"/>
    </source>
</evidence>
<evidence type="ECO:0000313" key="5">
    <source>
        <dbReference type="EMBL" id="RBP13791.1"/>
    </source>
</evidence>
<evidence type="ECO:0000259" key="3">
    <source>
        <dbReference type="Pfam" id="PF00329"/>
    </source>
</evidence>
<evidence type="ECO:0000256" key="1">
    <source>
        <dbReference type="ARBA" id="ARBA00023002"/>
    </source>
</evidence>
<feature type="domain" description="NADH:ubiquinone oxidoreductase 30kDa subunit" evidence="3">
    <location>
        <begin position="54"/>
        <end position="109"/>
    </location>
</feature>
<dbReference type="PANTHER" id="PTHR43485">
    <property type="entry name" value="HYDROGENASE-4 COMPONENT G"/>
    <property type="match status" value="1"/>
</dbReference>
<dbReference type="Pfam" id="PF00346">
    <property type="entry name" value="Complex1_49kDa"/>
    <property type="match status" value="1"/>
</dbReference>
<dbReference type="OrthoDB" id="9801496at2"/>
<dbReference type="InterPro" id="IPR037232">
    <property type="entry name" value="NADH_quin_OxRdtase_su_C/D-like"/>
</dbReference>
<reference evidence="5 6" key="1">
    <citation type="submission" date="2018-06" db="EMBL/GenBank/DDBJ databases">
        <title>Genomic Encyclopedia of Type Strains, Phase IV (KMG-IV): sequencing the most valuable type-strain genomes for metagenomic binning, comparative biology and taxonomic classification.</title>
        <authorList>
            <person name="Goeker M."/>
        </authorList>
    </citation>
    <scope>NUCLEOTIDE SEQUENCE [LARGE SCALE GENOMIC DNA]</scope>
    <source>
        <strain evidence="5 6">DSM 24875</strain>
    </source>
</reference>
<dbReference type="AlphaFoldDB" id="A0A366FGQ9"/>
<dbReference type="PANTHER" id="PTHR43485:SF1">
    <property type="entry name" value="FORMATE HYDROGENLYASE SUBUNIT 5-RELATED"/>
    <property type="match status" value="1"/>
</dbReference>
<dbReference type="Proteomes" id="UP000253529">
    <property type="component" value="Unassembled WGS sequence"/>
</dbReference>
<evidence type="ECO:0000259" key="4">
    <source>
        <dbReference type="Pfam" id="PF00346"/>
    </source>
</evidence>
<dbReference type="Gene3D" id="1.10.645.10">
    <property type="entry name" value="Cytochrome-c3 Hydrogenase, chain B"/>
    <property type="match status" value="1"/>
</dbReference>
<gene>
    <name evidence="5" type="ORF">DFR50_11153</name>
</gene>
<dbReference type="GO" id="GO:0048038">
    <property type="term" value="F:quinone binding"/>
    <property type="evidence" value="ECO:0007669"/>
    <property type="project" value="InterPro"/>
</dbReference>
<keyword evidence="2" id="KW-0520">NAD</keyword>
<comment type="caution">
    <text evidence="5">The sequence shown here is derived from an EMBL/GenBank/DDBJ whole genome shotgun (WGS) entry which is preliminary data.</text>
</comment>
<dbReference type="EMBL" id="QNRK01000011">
    <property type="protein sequence ID" value="RBP13791.1"/>
    <property type="molecule type" value="Genomic_DNA"/>
</dbReference>
<keyword evidence="6" id="KW-1185">Reference proteome</keyword>